<dbReference type="Pfam" id="PF09766">
    <property type="entry name" value="FmiP_Thoc5"/>
    <property type="match status" value="1"/>
</dbReference>
<comment type="caution">
    <text evidence="5">The sequence shown here is derived from an EMBL/GenBank/DDBJ whole genome shotgun (WGS) entry which is preliminary data.</text>
</comment>
<feature type="coiled-coil region" evidence="4">
    <location>
        <begin position="203"/>
        <end position="244"/>
    </location>
</feature>
<evidence type="ECO:0000256" key="3">
    <source>
        <dbReference type="ARBA" id="ARBA00023242"/>
    </source>
</evidence>
<keyword evidence="3" id="KW-0539">Nucleus</keyword>
<comment type="subcellular location">
    <subcellularLocation>
        <location evidence="1">Nucleus</location>
    </subcellularLocation>
</comment>
<name>A0A9N9NVT8_9GLOM</name>
<evidence type="ECO:0000256" key="1">
    <source>
        <dbReference type="ARBA" id="ARBA00004123"/>
    </source>
</evidence>
<keyword evidence="4" id="KW-0175">Coiled coil</keyword>
<dbReference type="PANTHER" id="PTHR13375:SF3">
    <property type="entry name" value="THO COMPLEX SUBUNIT 5 HOMOLOG"/>
    <property type="match status" value="1"/>
</dbReference>
<evidence type="ECO:0000256" key="2">
    <source>
        <dbReference type="ARBA" id="ARBA00008044"/>
    </source>
</evidence>
<dbReference type="Proteomes" id="UP000789759">
    <property type="component" value="Unassembled WGS sequence"/>
</dbReference>
<dbReference type="GO" id="GO:0003729">
    <property type="term" value="F:mRNA binding"/>
    <property type="evidence" value="ECO:0007669"/>
    <property type="project" value="TreeGrafter"/>
</dbReference>
<evidence type="ECO:0000313" key="5">
    <source>
        <dbReference type="EMBL" id="CAG8765124.1"/>
    </source>
</evidence>
<gene>
    <name evidence="5" type="ORF">CPELLU_LOCUS15540</name>
</gene>
<feature type="non-terminal residue" evidence="5">
    <location>
        <position position="1"/>
    </location>
</feature>
<sequence length="277" mass="31916">GTARLIFNTNNYSYLQDFIEPEMSQQGQNGISEIKDLGVTPTLPHLIEFSDKCTTIKKLSTDILQKAEKESTKNTSLVGSSSSSLISEPSVQASKQQLARSFIQLRGLNRIAMLEKSSDKLTTQEAKLSMDRIHLQLQDLNYMKTFLQREIRRCKSFRSKYQKVPLIPEEEFLSKAPPRLTAPLPDANASEKQQLHHRMLQRLNFEKEERIRLKEEVTEKLKRKKEASERVMAKKAKIEQFNKEFEKFIKQARPLSEILADEEVGQPDQSDQMDTSL</sequence>
<dbReference type="PANTHER" id="PTHR13375">
    <property type="entry name" value="FMS INTERACTING PROTEIN"/>
    <property type="match status" value="1"/>
</dbReference>
<dbReference type="EMBL" id="CAJVQA010020696">
    <property type="protein sequence ID" value="CAG8765124.1"/>
    <property type="molecule type" value="Genomic_DNA"/>
</dbReference>
<protein>
    <submittedName>
        <fullName evidence="5">21193_t:CDS:1</fullName>
    </submittedName>
</protein>
<dbReference type="GO" id="GO:0006406">
    <property type="term" value="P:mRNA export from nucleus"/>
    <property type="evidence" value="ECO:0007669"/>
    <property type="project" value="TreeGrafter"/>
</dbReference>
<dbReference type="InterPro" id="IPR019163">
    <property type="entry name" value="THO_Thoc5"/>
</dbReference>
<proteinExistence type="inferred from homology"/>
<accession>A0A9N9NVT8</accession>
<dbReference type="AlphaFoldDB" id="A0A9N9NVT8"/>
<evidence type="ECO:0000256" key="4">
    <source>
        <dbReference type="SAM" id="Coils"/>
    </source>
</evidence>
<reference evidence="5" key="1">
    <citation type="submission" date="2021-06" db="EMBL/GenBank/DDBJ databases">
        <authorList>
            <person name="Kallberg Y."/>
            <person name="Tangrot J."/>
            <person name="Rosling A."/>
        </authorList>
    </citation>
    <scope>NUCLEOTIDE SEQUENCE</scope>
    <source>
        <strain evidence="5">FL966</strain>
    </source>
</reference>
<dbReference type="GO" id="GO:0000445">
    <property type="term" value="C:THO complex part of transcription export complex"/>
    <property type="evidence" value="ECO:0007669"/>
    <property type="project" value="TreeGrafter"/>
</dbReference>
<keyword evidence="6" id="KW-1185">Reference proteome</keyword>
<dbReference type="OrthoDB" id="20582at2759"/>
<evidence type="ECO:0000313" key="6">
    <source>
        <dbReference type="Proteomes" id="UP000789759"/>
    </source>
</evidence>
<organism evidence="5 6">
    <name type="scientific">Cetraspora pellucida</name>
    <dbReference type="NCBI Taxonomy" id="1433469"/>
    <lineage>
        <taxon>Eukaryota</taxon>
        <taxon>Fungi</taxon>
        <taxon>Fungi incertae sedis</taxon>
        <taxon>Mucoromycota</taxon>
        <taxon>Glomeromycotina</taxon>
        <taxon>Glomeromycetes</taxon>
        <taxon>Diversisporales</taxon>
        <taxon>Gigasporaceae</taxon>
        <taxon>Cetraspora</taxon>
    </lineage>
</organism>
<comment type="similarity">
    <text evidence="2">Belongs to the THOC5 family.</text>
</comment>